<proteinExistence type="predicted"/>
<evidence type="ECO:0008006" key="5">
    <source>
        <dbReference type="Google" id="ProtNLM"/>
    </source>
</evidence>
<dbReference type="Pfam" id="PF14961">
    <property type="entry name" value="BROMI"/>
    <property type="match status" value="2"/>
</dbReference>
<keyword evidence="4" id="KW-1185">Reference proteome</keyword>
<dbReference type="InterPro" id="IPR035969">
    <property type="entry name" value="Rab-GAP_TBC_sf"/>
</dbReference>
<dbReference type="OrthoDB" id="6246001at2759"/>
<evidence type="ECO:0000259" key="2">
    <source>
        <dbReference type="Pfam" id="PF23440"/>
    </source>
</evidence>
<sequence length="1129" mass="129362">FLTTLEKCLFQSLALRYISKGLSTTPPNIRENYMLLIEHVERLFTICLNKFPFFRDGLNLNAYPVNRAIRACNLMYQFHRTIPYYWIRYSEKFLNELIDRCLFVLSLSCPGAWNPTDETYRINPICITSLLDPQADWFTKWMHGAYSRDPLICHFQKNPKLLNFSLQVFLSYLVRTSTQPCTLHHKRRLAILYDRRWIRYSHLDVSEASRLTGDSSSMESSPYYSSTELEYALFLHSTNLIYRVLCHVRGRALFTSRWIPCSLQNRTPSCENTCVKQVICAMLNYLQIDNSCTFGSRSATHPVEVVAHCLSELAAISGCCLDCFGDVTQPDVDTVHDHSTIPAGKRKTFTHPVDILLSELRSLSDKQTDKFSCEVNRTKISPHLRILRSLVSHKEGRRLMQLPRVNETGLSTRPVELICRIADQTVAVLNNSTLSHKDAHRSIDQLNHLQKLSSSYWQRLKSIRLKLTQTSHGVARLYKSGQLEECAQDLASWIVKPTSAVNKRPLGFMVSQLACTTEGFIALKSTGLWQKQLKHAWYCVETGESGGFNDEARSLRPSSWPVDPVDRVVFKAFIWLIRWTASFTAVKKLLHEQLVTSQREDDRCRGSPVSLQDFLTQSVLACQNDGVRSLYNQEQTQLLGMRLLSCIISDLDSFLTLESQYHFVDTFLQAHADGITQCGTVMLDALSVERNYLLIKCLFVGGSAERLLPNRFLCEHASSPYPYPMLVSLDDDPNLEPFDLLQEANHFNLCTQPPCQSWYMTLFRTSSSTSTHPVLTRVARRLNQLYPSPSDSPESVQTWLATCRSYLHKHKKEDEKADLCSGADVARFLEKASQSCAQSNNKLCKLSLATTEDHIPSYYQAALSDEDALGIELAVRYGQRLGLLSYNGSRYLAESKHKVALSSLLQRIRSNVSKQPDRDSAFSQPSTMPFGFDWFAATIFLLFNGDVNLSWTFLSEFAADLRSVYIWHTRSQLVSCSSSSEVANPFYFNACHFFDRILALECPDVYNTFLLVELSPSQIFIRWIKQCFWNYLDWTEIVDYLFACFLHPASYFVYVVVAILRHLSESINRAKSEMPTEQEPQAEQMIVFLQEEPIRGFRLSDHMTYIDELHRRYGAQLDPIFSNLECTPK</sequence>
<feature type="domain" description="BROMI middle region" evidence="1">
    <location>
        <begin position="12"/>
        <end position="324"/>
    </location>
</feature>
<feature type="non-terminal residue" evidence="3">
    <location>
        <position position="1"/>
    </location>
</feature>
<reference evidence="3 4" key="1">
    <citation type="submission" date="2019-07" db="EMBL/GenBank/DDBJ databases">
        <title>Annotation for the trematode Paragonimus westermani.</title>
        <authorList>
            <person name="Choi Y.-J."/>
        </authorList>
    </citation>
    <scope>NUCLEOTIDE SEQUENCE [LARGE SCALE GENOMIC DNA]</scope>
    <source>
        <strain evidence="3">180907_Pwestermani</strain>
    </source>
</reference>
<accession>A0A8T0DNP8</accession>
<dbReference type="InterPro" id="IPR055392">
    <property type="entry name" value="BROMI_C"/>
</dbReference>
<evidence type="ECO:0000259" key="1">
    <source>
        <dbReference type="Pfam" id="PF14961"/>
    </source>
</evidence>
<evidence type="ECO:0000313" key="3">
    <source>
        <dbReference type="EMBL" id="KAF8569363.1"/>
    </source>
</evidence>
<feature type="domain" description="BROMI C-terminal Rab TBC-like" evidence="2">
    <location>
        <begin position="781"/>
        <end position="1114"/>
    </location>
</feature>
<protein>
    <recommendedName>
        <fullName evidence="5">Protein broad-minded</fullName>
    </recommendedName>
</protein>
<dbReference type="Gene3D" id="1.10.472.80">
    <property type="entry name" value="Ypt/Rab-GAP domain of gyp1p, domain 3"/>
    <property type="match status" value="1"/>
</dbReference>
<dbReference type="Proteomes" id="UP000699462">
    <property type="component" value="Unassembled WGS sequence"/>
</dbReference>
<dbReference type="SUPFAM" id="SSF47923">
    <property type="entry name" value="Ypt/Rab-GAP domain of gyp1p"/>
    <property type="match status" value="1"/>
</dbReference>
<dbReference type="Pfam" id="PF23440">
    <property type="entry name" value="BROMI_C"/>
    <property type="match status" value="2"/>
</dbReference>
<feature type="domain" description="BROMI middle region" evidence="1">
    <location>
        <begin position="465"/>
        <end position="614"/>
    </location>
</feature>
<dbReference type="AlphaFoldDB" id="A0A8T0DNP8"/>
<name>A0A8T0DNP8_9TREM</name>
<evidence type="ECO:0000313" key="4">
    <source>
        <dbReference type="Proteomes" id="UP000699462"/>
    </source>
</evidence>
<dbReference type="InterPro" id="IPR032735">
    <property type="entry name" value="BROMI_M"/>
</dbReference>
<feature type="domain" description="BROMI C-terminal Rab TBC-like" evidence="2">
    <location>
        <begin position="649"/>
        <end position="728"/>
    </location>
</feature>
<dbReference type="EMBL" id="JTDF01001925">
    <property type="protein sequence ID" value="KAF8569363.1"/>
    <property type="molecule type" value="Genomic_DNA"/>
</dbReference>
<organism evidence="3 4">
    <name type="scientific">Paragonimus westermani</name>
    <dbReference type="NCBI Taxonomy" id="34504"/>
    <lineage>
        <taxon>Eukaryota</taxon>
        <taxon>Metazoa</taxon>
        <taxon>Spiralia</taxon>
        <taxon>Lophotrochozoa</taxon>
        <taxon>Platyhelminthes</taxon>
        <taxon>Trematoda</taxon>
        <taxon>Digenea</taxon>
        <taxon>Plagiorchiida</taxon>
        <taxon>Troglotremata</taxon>
        <taxon>Troglotrematidae</taxon>
        <taxon>Paragonimus</taxon>
    </lineage>
</organism>
<comment type="caution">
    <text evidence="3">The sequence shown here is derived from an EMBL/GenBank/DDBJ whole genome shotgun (WGS) entry which is preliminary data.</text>
</comment>
<gene>
    <name evidence="3" type="ORF">P879_00714</name>
</gene>